<dbReference type="KEGG" id="nhy:JQS43_12470"/>
<evidence type="ECO:0000256" key="1">
    <source>
        <dbReference type="ARBA" id="ARBA00004202"/>
    </source>
</evidence>
<dbReference type="GO" id="GO:0005886">
    <property type="term" value="C:plasma membrane"/>
    <property type="evidence" value="ECO:0007669"/>
    <property type="project" value="UniProtKB-SubCell"/>
</dbReference>
<comment type="subcellular location">
    <subcellularLocation>
        <location evidence="1">Cell membrane</location>
        <topology evidence="1">Peripheral membrane protein</topology>
    </subcellularLocation>
</comment>
<dbReference type="SUPFAM" id="SSF52540">
    <property type="entry name" value="P-loop containing nucleoside triphosphate hydrolases"/>
    <property type="match status" value="1"/>
</dbReference>
<accession>A0A895YGJ6</accession>
<evidence type="ECO:0000256" key="6">
    <source>
        <dbReference type="ARBA" id="ARBA00023251"/>
    </source>
</evidence>
<dbReference type="Pfam" id="PF00005">
    <property type="entry name" value="ABC_tran"/>
    <property type="match status" value="1"/>
</dbReference>
<dbReference type="PANTHER" id="PTHR42711">
    <property type="entry name" value="ABC TRANSPORTER ATP-BINDING PROTEIN"/>
    <property type="match status" value="1"/>
</dbReference>
<keyword evidence="6" id="KW-0046">Antibiotic resistance</keyword>
<keyword evidence="5 8" id="KW-0067">ATP-binding</keyword>
<keyword evidence="9" id="KW-1185">Reference proteome</keyword>
<feature type="domain" description="ABC transporter" evidence="7">
    <location>
        <begin position="2"/>
        <end position="239"/>
    </location>
</feature>
<keyword evidence="4" id="KW-0547">Nucleotide-binding</keyword>
<evidence type="ECO:0000313" key="9">
    <source>
        <dbReference type="Proteomes" id="UP000662857"/>
    </source>
</evidence>
<dbReference type="PROSITE" id="PS50893">
    <property type="entry name" value="ABC_TRANSPORTER_2"/>
    <property type="match status" value="1"/>
</dbReference>
<gene>
    <name evidence="8" type="ORF">JQS43_12470</name>
</gene>
<organism evidence="8 9">
    <name type="scientific">Natronosporangium hydrolyticum</name>
    <dbReference type="NCBI Taxonomy" id="2811111"/>
    <lineage>
        <taxon>Bacteria</taxon>
        <taxon>Bacillati</taxon>
        <taxon>Actinomycetota</taxon>
        <taxon>Actinomycetes</taxon>
        <taxon>Micromonosporales</taxon>
        <taxon>Micromonosporaceae</taxon>
        <taxon>Natronosporangium</taxon>
    </lineage>
</organism>
<dbReference type="InterPro" id="IPR017871">
    <property type="entry name" value="ABC_transporter-like_CS"/>
</dbReference>
<dbReference type="GO" id="GO:0005524">
    <property type="term" value="F:ATP binding"/>
    <property type="evidence" value="ECO:0007669"/>
    <property type="project" value="UniProtKB-KW"/>
</dbReference>
<dbReference type="Proteomes" id="UP000662857">
    <property type="component" value="Chromosome"/>
</dbReference>
<name>A0A895YGJ6_9ACTN</name>
<dbReference type="PROSITE" id="PS00211">
    <property type="entry name" value="ABC_TRANSPORTER_1"/>
    <property type="match status" value="1"/>
</dbReference>
<protein>
    <submittedName>
        <fullName evidence="8">ABC transporter ATP-binding protein</fullName>
    </submittedName>
</protein>
<evidence type="ECO:0000259" key="7">
    <source>
        <dbReference type="PROSITE" id="PS50893"/>
    </source>
</evidence>
<evidence type="ECO:0000313" key="8">
    <source>
        <dbReference type="EMBL" id="QSB17004.1"/>
    </source>
</evidence>
<evidence type="ECO:0000256" key="4">
    <source>
        <dbReference type="ARBA" id="ARBA00022741"/>
    </source>
</evidence>
<dbReference type="PANTHER" id="PTHR42711:SF5">
    <property type="entry name" value="ABC TRANSPORTER ATP-BINDING PROTEIN NATA"/>
    <property type="match status" value="1"/>
</dbReference>
<keyword evidence="3" id="KW-0813">Transport</keyword>
<dbReference type="Gene3D" id="3.40.50.300">
    <property type="entry name" value="P-loop containing nucleotide triphosphate hydrolases"/>
    <property type="match status" value="1"/>
</dbReference>
<evidence type="ECO:0000256" key="3">
    <source>
        <dbReference type="ARBA" id="ARBA00022448"/>
    </source>
</evidence>
<dbReference type="GO" id="GO:0016887">
    <property type="term" value="F:ATP hydrolysis activity"/>
    <property type="evidence" value="ECO:0007669"/>
    <property type="project" value="InterPro"/>
</dbReference>
<dbReference type="GO" id="GO:0046677">
    <property type="term" value="P:response to antibiotic"/>
    <property type="evidence" value="ECO:0007669"/>
    <property type="project" value="UniProtKB-KW"/>
</dbReference>
<sequence>MLEVERLSKNYGEIAANIDLTFTVKPGEVVALLGSNGAGKTTLVHQVVGLTRPTSGSIRLDGSDLIASPRRARWLCSLQPQSQVPLTGLTPRRSVEIVGELRGLSTAAARERAERIGKALALEGYYDRRVQAVHLTHDALSSGMRRLVAFCMAAVAPCRALVLDEPTNDVDPLRRTLLWQIVRDIAAEGTCVLLVTHNVLEAARIVDKVILMDAGRIIAQGKPDELSARYCPELVLEVVVTDPTMVIDRPTFVESEFAHGHGRFLGIREEVLPEALAWARGEQDARRITRFSVRPSTLNDAYGHIVDALRDREN</sequence>
<dbReference type="RefSeq" id="WP_239679249.1">
    <property type="nucleotide sequence ID" value="NZ_CP070499.1"/>
</dbReference>
<dbReference type="AlphaFoldDB" id="A0A895YGJ6"/>
<evidence type="ECO:0000256" key="5">
    <source>
        <dbReference type="ARBA" id="ARBA00022840"/>
    </source>
</evidence>
<evidence type="ECO:0000256" key="2">
    <source>
        <dbReference type="ARBA" id="ARBA00005417"/>
    </source>
</evidence>
<comment type="similarity">
    <text evidence="2">Belongs to the ABC transporter superfamily.</text>
</comment>
<dbReference type="EMBL" id="CP070499">
    <property type="protein sequence ID" value="QSB17004.1"/>
    <property type="molecule type" value="Genomic_DNA"/>
</dbReference>
<dbReference type="InterPro" id="IPR027417">
    <property type="entry name" value="P-loop_NTPase"/>
</dbReference>
<dbReference type="InterPro" id="IPR003593">
    <property type="entry name" value="AAA+_ATPase"/>
</dbReference>
<reference evidence="8" key="1">
    <citation type="submission" date="2021-02" db="EMBL/GenBank/DDBJ databases">
        <title>Natrosporangium hydrolyticum gen. nov., sp. nov, a haloalkaliphilic actinobacterium from a soda solonchak soil.</title>
        <authorList>
            <person name="Sorokin D.Y."/>
            <person name="Khijniak T.V."/>
            <person name="Zakharycheva A.P."/>
            <person name="Boueva O.V."/>
            <person name="Ariskina E.V."/>
            <person name="Hahnke R.L."/>
            <person name="Bunk B."/>
            <person name="Sproer C."/>
            <person name="Schumann P."/>
            <person name="Evtushenko L.I."/>
            <person name="Kublanov I.V."/>
        </authorList>
    </citation>
    <scope>NUCLEOTIDE SEQUENCE</scope>
    <source>
        <strain evidence="8">DSM 106523</strain>
    </source>
</reference>
<dbReference type="InterPro" id="IPR003439">
    <property type="entry name" value="ABC_transporter-like_ATP-bd"/>
</dbReference>
<proteinExistence type="inferred from homology"/>
<dbReference type="InterPro" id="IPR050763">
    <property type="entry name" value="ABC_transporter_ATP-binding"/>
</dbReference>
<dbReference type="SMART" id="SM00382">
    <property type="entry name" value="AAA"/>
    <property type="match status" value="1"/>
</dbReference>